<dbReference type="EMBL" id="CP013065">
    <property type="protein sequence ID" value="ALM13691.1"/>
    <property type="molecule type" value="Genomic_DNA"/>
</dbReference>
<accession>A0A0S1SQI5</accession>
<reference evidence="3" key="1">
    <citation type="submission" date="2015-10" db="EMBL/GenBank/DDBJ databases">
        <title>Analysis of five complete genome sequences for members of the class Peribacteria in the recently recognized Peregrinibacteria bacterial phylum.</title>
        <authorList>
            <person name="Anantharaman K."/>
            <person name="Brown C.T."/>
            <person name="Burstein D."/>
            <person name="Castelle C.J."/>
            <person name="Probst A.J."/>
            <person name="Thomas B.C."/>
            <person name="Williams K.H."/>
            <person name="Banfield J.F."/>
        </authorList>
    </citation>
    <scope>NUCLEOTIDE SEQUENCE [LARGE SCALE GENOMIC DNA]</scope>
</reference>
<gene>
    <name evidence="2" type="ORF">PeribacterD1_1027</name>
</gene>
<sequence length="202" mass="21111">METNNTRRPSLWKQLLGAVGGAAIALLLYQAYKVSAPIVTAWLVVPQSQIDAEHPGATRVNAEVSDYEFDRLTAKAREIYERFAAEQGPQANVLPGGIEVTQPTPISSSSIARVDLEDLVASSSSAAFSAMAVETASSSVMAQAEQVVLATESASSARVRADTQLQAKLAGESLPSSGIGTTLAAALALGAAATFHRKQKAR</sequence>
<keyword evidence="1" id="KW-0472">Membrane</keyword>
<evidence type="ECO:0000313" key="2">
    <source>
        <dbReference type="EMBL" id="ALM13691.1"/>
    </source>
</evidence>
<feature type="transmembrane region" description="Helical" evidence="1">
    <location>
        <begin position="12"/>
        <end position="32"/>
    </location>
</feature>
<keyword evidence="1" id="KW-0812">Transmembrane</keyword>
<name>A0A0S1SQ39_9BACT</name>
<dbReference type="STRING" id="1735162.PeribacterB2_1029"/>
<evidence type="ECO:0000313" key="3">
    <source>
        <dbReference type="Proteomes" id="UP000069135"/>
    </source>
</evidence>
<dbReference type="AlphaFoldDB" id="A0A0S1SQ39"/>
<evidence type="ECO:0000256" key="1">
    <source>
        <dbReference type="SAM" id="Phobius"/>
    </source>
</evidence>
<accession>A0A0S1SNW2</accession>
<dbReference type="KEGG" id="prf:PeribacterA2_1027"/>
<dbReference type="Proteomes" id="UP000069135">
    <property type="component" value="Chromosome"/>
</dbReference>
<reference evidence="2 3" key="2">
    <citation type="journal article" date="2016" name="PeerJ">
        <title>Analysis of five complete genome sequences for members of the class Peribacteria in the recently recognized Peregrinibacteria bacterial phylum.</title>
        <authorList>
            <person name="Anantharaman K."/>
            <person name="Brown C.T."/>
            <person name="Burstein D."/>
            <person name="Castelle C.J."/>
            <person name="Probst A.J."/>
            <person name="Thomas B.C."/>
            <person name="Williams K.H."/>
            <person name="Banfield J.F."/>
        </authorList>
    </citation>
    <scope>NUCLEOTIDE SEQUENCE [LARGE SCALE GENOMIC DNA]</scope>
    <source>
        <strain evidence="2">RIFOXYD1_FULL_PER-ii_59_16</strain>
    </source>
</reference>
<proteinExistence type="predicted"/>
<protein>
    <submittedName>
        <fullName evidence="2">Uncharacterized protein</fullName>
    </submittedName>
</protein>
<organism evidence="2 3">
    <name type="scientific">Candidatus Peribacter riflensis</name>
    <dbReference type="NCBI Taxonomy" id="1735162"/>
    <lineage>
        <taxon>Bacteria</taxon>
        <taxon>Candidatus Peregrinibacteriota</taxon>
        <taxon>Candidatus Peribacteria</taxon>
        <taxon>Candidatus Peribacterales</taxon>
        <taxon>Candidatus Peribacteraceae</taxon>
        <taxon>Candidatus Peribacter</taxon>
    </lineage>
</organism>
<accession>A0A0S1SI69</accession>
<accession>A0A0S1SQ39</accession>
<accession>A0A0S1SUU6</accession>
<keyword evidence="1" id="KW-1133">Transmembrane helix</keyword>